<evidence type="ECO:0000256" key="1">
    <source>
        <dbReference type="SAM" id="MobiDB-lite"/>
    </source>
</evidence>
<organism evidence="3 4">
    <name type="scientific">Nocardioides marmoriginsengisoli</name>
    <dbReference type="NCBI Taxonomy" id="661483"/>
    <lineage>
        <taxon>Bacteria</taxon>
        <taxon>Bacillati</taxon>
        <taxon>Actinomycetota</taxon>
        <taxon>Actinomycetes</taxon>
        <taxon>Propionibacteriales</taxon>
        <taxon>Nocardioidaceae</taxon>
        <taxon>Nocardioides</taxon>
    </lineage>
</organism>
<dbReference type="Proteomes" id="UP000267128">
    <property type="component" value="Unassembled WGS sequence"/>
</dbReference>
<dbReference type="AlphaFoldDB" id="A0A3N0CCM8"/>
<feature type="region of interest" description="Disordered" evidence="1">
    <location>
        <begin position="1"/>
        <end position="32"/>
    </location>
</feature>
<comment type="caution">
    <text evidence="3">The sequence shown here is derived from an EMBL/GenBank/DDBJ whole genome shotgun (WGS) entry which is preliminary data.</text>
</comment>
<evidence type="ECO:0000313" key="4">
    <source>
        <dbReference type="Proteomes" id="UP000267128"/>
    </source>
</evidence>
<feature type="transmembrane region" description="Helical" evidence="2">
    <location>
        <begin position="64"/>
        <end position="85"/>
    </location>
</feature>
<accession>A0A3N0CCM8</accession>
<protein>
    <submittedName>
        <fullName evidence="3">Uncharacterized protein</fullName>
    </submittedName>
</protein>
<evidence type="ECO:0000256" key="2">
    <source>
        <dbReference type="SAM" id="Phobius"/>
    </source>
</evidence>
<sequence length="86" mass="9495">METKEGSGGDDDPDFELIRPEDFLPPQPFPADARRMGVDRYTGGDGAFLAMAAALDGRKTSHRVFALVLLIFVITPVALSLWQLFR</sequence>
<evidence type="ECO:0000313" key="3">
    <source>
        <dbReference type="EMBL" id="RNL61204.1"/>
    </source>
</evidence>
<dbReference type="EMBL" id="RJSE01000008">
    <property type="protein sequence ID" value="RNL61204.1"/>
    <property type="molecule type" value="Genomic_DNA"/>
</dbReference>
<keyword evidence="4" id="KW-1185">Reference proteome</keyword>
<keyword evidence="2" id="KW-0472">Membrane</keyword>
<dbReference type="RefSeq" id="WP_123228916.1">
    <property type="nucleotide sequence ID" value="NZ_RJSE01000008.1"/>
</dbReference>
<reference evidence="3 4" key="1">
    <citation type="submission" date="2018-11" db="EMBL/GenBank/DDBJ databases">
        <authorList>
            <person name="Li F."/>
        </authorList>
    </citation>
    <scope>NUCLEOTIDE SEQUENCE [LARGE SCALE GENOMIC DNA]</scope>
    <source>
        <strain evidence="3 4">Gsoil 097</strain>
    </source>
</reference>
<name>A0A3N0CCM8_9ACTN</name>
<keyword evidence="2" id="KW-1133">Transmembrane helix</keyword>
<keyword evidence="2" id="KW-0812">Transmembrane</keyword>
<dbReference type="OrthoDB" id="3790532at2"/>
<gene>
    <name evidence="3" type="ORF">EFK50_17700</name>
</gene>
<proteinExistence type="predicted"/>